<protein>
    <submittedName>
        <fullName evidence="1">Uncharacterized protein</fullName>
    </submittedName>
</protein>
<dbReference type="EMBL" id="VIEB01000026">
    <property type="protein sequence ID" value="TQE11785.1"/>
    <property type="molecule type" value="Genomic_DNA"/>
</dbReference>
<evidence type="ECO:0000313" key="2">
    <source>
        <dbReference type="Proteomes" id="UP000315295"/>
    </source>
</evidence>
<dbReference type="PANTHER" id="PTHR35730">
    <property type="entry name" value="KINETOCHORE PROTEIN SPC24 HOMOLOG-RELATED"/>
    <property type="match status" value="1"/>
</dbReference>
<gene>
    <name evidence="1" type="ORF">C1H46_002627</name>
</gene>
<proteinExistence type="predicted"/>
<accession>A0A540NL79</accession>
<organism evidence="1 2">
    <name type="scientific">Malus baccata</name>
    <name type="common">Siberian crab apple</name>
    <name type="synonym">Pyrus baccata</name>
    <dbReference type="NCBI Taxonomy" id="106549"/>
    <lineage>
        <taxon>Eukaryota</taxon>
        <taxon>Viridiplantae</taxon>
        <taxon>Streptophyta</taxon>
        <taxon>Embryophyta</taxon>
        <taxon>Tracheophyta</taxon>
        <taxon>Spermatophyta</taxon>
        <taxon>Magnoliopsida</taxon>
        <taxon>eudicotyledons</taxon>
        <taxon>Gunneridae</taxon>
        <taxon>Pentapetalae</taxon>
        <taxon>rosids</taxon>
        <taxon>fabids</taxon>
        <taxon>Rosales</taxon>
        <taxon>Rosaceae</taxon>
        <taxon>Amygdaloideae</taxon>
        <taxon>Maleae</taxon>
        <taxon>Malus</taxon>
    </lineage>
</organism>
<name>A0A540NL79_MALBA</name>
<sequence length="62" mass="6825">MGEVSGISKLISYSDDLVKVLKDQMDINNLAQGLQHRKAFHSSCDSDFNEVQNSLRGKSGIV</sequence>
<keyword evidence="2" id="KW-1185">Reference proteome</keyword>
<evidence type="ECO:0000313" key="1">
    <source>
        <dbReference type="EMBL" id="TQE11785.1"/>
    </source>
</evidence>
<dbReference type="AlphaFoldDB" id="A0A540NL79"/>
<dbReference type="GO" id="GO:0051983">
    <property type="term" value="P:regulation of chromosome segregation"/>
    <property type="evidence" value="ECO:0007669"/>
    <property type="project" value="InterPro"/>
</dbReference>
<reference evidence="1 2" key="1">
    <citation type="journal article" date="2019" name="G3 (Bethesda)">
        <title>Sequencing of a Wild Apple (Malus baccata) Genome Unravels the Differences Between Cultivated and Wild Apple Species Regarding Disease Resistance and Cold Tolerance.</title>
        <authorList>
            <person name="Chen X."/>
        </authorList>
    </citation>
    <scope>NUCLEOTIDE SEQUENCE [LARGE SCALE GENOMIC DNA]</scope>
    <source>
        <strain evidence="2">cv. Shandingzi</strain>
        <tissue evidence="1">Leaves</tissue>
    </source>
</reference>
<comment type="caution">
    <text evidence="1">The sequence shown here is derived from an EMBL/GenBank/DDBJ whole genome shotgun (WGS) entry which is preliminary data.</text>
</comment>
<dbReference type="PANTHER" id="PTHR35730:SF2">
    <property type="entry name" value="KINETOCHORE PROTEIN SPC24 HOMOLOG-RELATED"/>
    <property type="match status" value="1"/>
</dbReference>
<dbReference type="Proteomes" id="UP000315295">
    <property type="component" value="Unassembled WGS sequence"/>
</dbReference>
<dbReference type="InterPro" id="IPR044951">
    <property type="entry name" value="SPC24-like"/>
</dbReference>